<dbReference type="Pfam" id="PF08241">
    <property type="entry name" value="Methyltransf_11"/>
    <property type="match status" value="1"/>
</dbReference>
<dbReference type="GO" id="GO:0032259">
    <property type="term" value="P:methylation"/>
    <property type="evidence" value="ECO:0007669"/>
    <property type="project" value="UniProtKB-KW"/>
</dbReference>
<evidence type="ECO:0000313" key="5">
    <source>
        <dbReference type="EMBL" id="RCW75489.1"/>
    </source>
</evidence>
<dbReference type="SMART" id="SM00028">
    <property type="entry name" value="TPR"/>
    <property type="match status" value="5"/>
</dbReference>
<proteinExistence type="predicted"/>
<dbReference type="EMBL" id="QPJK01000001">
    <property type="protein sequence ID" value="RCW75489.1"/>
    <property type="molecule type" value="Genomic_DNA"/>
</dbReference>
<feature type="domain" description="Methyltransferase type 11" evidence="4">
    <location>
        <begin position="249"/>
        <end position="341"/>
    </location>
</feature>
<dbReference type="PANTHER" id="PTHR44858">
    <property type="entry name" value="TETRATRICOPEPTIDE REPEAT PROTEIN 6"/>
    <property type="match status" value="1"/>
</dbReference>
<keyword evidence="6" id="KW-1185">Reference proteome</keyword>
<dbReference type="GO" id="GO:0008757">
    <property type="term" value="F:S-adenosylmethionine-dependent methyltransferase activity"/>
    <property type="evidence" value="ECO:0007669"/>
    <property type="project" value="InterPro"/>
</dbReference>
<dbReference type="PROSITE" id="PS50005">
    <property type="entry name" value="TPR"/>
    <property type="match status" value="1"/>
</dbReference>
<organism evidence="5 6">
    <name type="scientific">Pseudorhodoferax soli</name>
    <dbReference type="NCBI Taxonomy" id="545864"/>
    <lineage>
        <taxon>Bacteria</taxon>
        <taxon>Pseudomonadati</taxon>
        <taxon>Pseudomonadota</taxon>
        <taxon>Betaproteobacteria</taxon>
        <taxon>Burkholderiales</taxon>
        <taxon>Comamonadaceae</taxon>
    </lineage>
</organism>
<dbReference type="PANTHER" id="PTHR44858:SF1">
    <property type="entry name" value="UDP-N-ACETYLGLUCOSAMINE--PEPTIDE N-ACETYLGLUCOSAMINYLTRANSFERASE SPINDLY-RELATED"/>
    <property type="match status" value="1"/>
</dbReference>
<keyword evidence="1" id="KW-0677">Repeat</keyword>
<evidence type="ECO:0000256" key="2">
    <source>
        <dbReference type="ARBA" id="ARBA00022803"/>
    </source>
</evidence>
<dbReference type="InterPro" id="IPR050498">
    <property type="entry name" value="Ycf3"/>
</dbReference>
<dbReference type="SUPFAM" id="SSF53335">
    <property type="entry name" value="S-adenosyl-L-methionine-dependent methyltransferases"/>
    <property type="match status" value="1"/>
</dbReference>
<evidence type="ECO:0000256" key="1">
    <source>
        <dbReference type="ARBA" id="ARBA00022737"/>
    </source>
</evidence>
<dbReference type="Gene3D" id="1.25.40.10">
    <property type="entry name" value="Tetratricopeptide repeat domain"/>
    <property type="match status" value="2"/>
</dbReference>
<dbReference type="AlphaFoldDB" id="A0A368Y6Y4"/>
<comment type="caution">
    <text evidence="5">The sequence shown here is derived from an EMBL/GenBank/DDBJ whole genome shotgun (WGS) entry which is preliminary data.</text>
</comment>
<keyword evidence="5" id="KW-0808">Transferase</keyword>
<dbReference type="RefSeq" id="WP_170168055.1">
    <property type="nucleotide sequence ID" value="NZ_QPJK01000001.1"/>
</dbReference>
<protein>
    <submittedName>
        <fullName evidence="5">Putative TPR repeat methyltransferase</fullName>
    </submittedName>
</protein>
<keyword evidence="2 3" id="KW-0802">TPR repeat</keyword>
<feature type="repeat" description="TPR" evidence="3">
    <location>
        <begin position="114"/>
        <end position="147"/>
    </location>
</feature>
<gene>
    <name evidence="5" type="ORF">DES41_10181</name>
</gene>
<evidence type="ECO:0000256" key="3">
    <source>
        <dbReference type="PROSITE-ProRule" id="PRU00339"/>
    </source>
</evidence>
<dbReference type="InterPro" id="IPR019734">
    <property type="entry name" value="TPR_rpt"/>
</dbReference>
<dbReference type="SUPFAM" id="SSF48452">
    <property type="entry name" value="TPR-like"/>
    <property type="match status" value="1"/>
</dbReference>
<name>A0A368Y6Y4_9BURK</name>
<dbReference type="Gene3D" id="3.40.50.150">
    <property type="entry name" value="Vaccinia Virus protein VP39"/>
    <property type="match status" value="1"/>
</dbReference>
<dbReference type="InterPro" id="IPR011990">
    <property type="entry name" value="TPR-like_helical_dom_sf"/>
</dbReference>
<accession>A0A368Y6Y4</accession>
<keyword evidence="5" id="KW-0489">Methyltransferase</keyword>
<dbReference type="CDD" id="cd02440">
    <property type="entry name" value="AdoMet_MTases"/>
    <property type="match status" value="1"/>
</dbReference>
<sequence>MTAPTADAFAQAKTLFLDAVGLTEAGRHAEAETRLEAAAALVPDRPSTLLNLGVVRLRLGRPGDALRALDALAALEPANPAGRFQRALALNQLGRHGDALALLDALLADHPATAAAHQLRGQTLQALERHADALPAYERALALDPGLAEASLLLGQLLRDLQRPDAARAAFEQALAAGADAALCRYFLAGLGAGEAPAGAPQAYVRGLFDSYADDFEPHLLNVLRYRAHEAAAQAAAAALAGTPVDAALDLGCGTGLCGPLLRPLARRLQGLDLSPTMLEQARARGCYDRLVQADLTAYLQQTPERYGLVAAADVFIYVGALEPVFAGVRRVLQPGGVFAFSVESSDGQALQLRPSLRYAHGADHLRALAAQHGLEIVQAQPLVLREDQRQPIQGQVLCLRAPGGAATG</sequence>
<dbReference type="Proteomes" id="UP000252884">
    <property type="component" value="Unassembled WGS sequence"/>
</dbReference>
<dbReference type="Pfam" id="PF13432">
    <property type="entry name" value="TPR_16"/>
    <property type="match status" value="2"/>
</dbReference>
<evidence type="ECO:0000313" key="6">
    <source>
        <dbReference type="Proteomes" id="UP000252884"/>
    </source>
</evidence>
<dbReference type="InterPro" id="IPR013216">
    <property type="entry name" value="Methyltransf_11"/>
</dbReference>
<evidence type="ECO:0000259" key="4">
    <source>
        <dbReference type="Pfam" id="PF08241"/>
    </source>
</evidence>
<dbReference type="InterPro" id="IPR029063">
    <property type="entry name" value="SAM-dependent_MTases_sf"/>
</dbReference>
<reference evidence="5 6" key="1">
    <citation type="submission" date="2018-07" db="EMBL/GenBank/DDBJ databases">
        <title>Genomic Encyclopedia of Type Strains, Phase IV (KMG-IV): sequencing the most valuable type-strain genomes for metagenomic binning, comparative biology and taxonomic classification.</title>
        <authorList>
            <person name="Goeker M."/>
        </authorList>
    </citation>
    <scope>NUCLEOTIDE SEQUENCE [LARGE SCALE GENOMIC DNA]</scope>
    <source>
        <strain evidence="5 6">DSM 21634</strain>
    </source>
</reference>